<dbReference type="InterPro" id="IPR059000">
    <property type="entry name" value="ATPase_P-type_domA"/>
</dbReference>
<dbReference type="NCBIfam" id="TIGR01494">
    <property type="entry name" value="ATPase_P-type"/>
    <property type="match status" value="1"/>
</dbReference>
<feature type="transmembrane region" description="Helical" evidence="6">
    <location>
        <begin position="280"/>
        <end position="299"/>
    </location>
</feature>
<dbReference type="Pfam" id="PF00122">
    <property type="entry name" value="E1-E2_ATPase"/>
    <property type="match status" value="1"/>
</dbReference>
<dbReference type="SUPFAM" id="SSF81660">
    <property type="entry name" value="Metal cation-transporting ATPase, ATP-binding domain N"/>
    <property type="match status" value="1"/>
</dbReference>
<reference evidence="8 9" key="1">
    <citation type="submission" date="2024-10" db="EMBL/GenBank/DDBJ databases">
        <title>Updated reference genomes for cyclostephanoid diatoms.</title>
        <authorList>
            <person name="Roberts W.R."/>
            <person name="Alverson A.J."/>
        </authorList>
    </citation>
    <scope>NUCLEOTIDE SEQUENCE [LARGE SCALE GENOMIC DNA]</scope>
    <source>
        <strain evidence="8 9">AJA276-08</strain>
    </source>
</reference>
<dbReference type="EMBL" id="JALLAZ020001797">
    <property type="protein sequence ID" value="KAL3763614.1"/>
    <property type="molecule type" value="Genomic_DNA"/>
</dbReference>
<dbReference type="Gene3D" id="2.70.150.10">
    <property type="entry name" value="Calcium-transporting ATPase, cytoplasmic transduction domain A"/>
    <property type="match status" value="1"/>
</dbReference>
<comment type="caution">
    <text evidence="8">The sequence shown here is derived from an EMBL/GenBank/DDBJ whole genome shotgun (WGS) entry which is preliminary data.</text>
</comment>
<feature type="transmembrane region" description="Helical" evidence="6">
    <location>
        <begin position="311"/>
        <end position="339"/>
    </location>
</feature>
<evidence type="ECO:0000256" key="2">
    <source>
        <dbReference type="ARBA" id="ARBA00006024"/>
    </source>
</evidence>
<dbReference type="Gene3D" id="3.40.50.1000">
    <property type="entry name" value="HAD superfamily/HAD-like"/>
    <property type="match status" value="1"/>
</dbReference>
<evidence type="ECO:0000313" key="8">
    <source>
        <dbReference type="EMBL" id="KAL3763614.1"/>
    </source>
</evidence>
<dbReference type="PANTHER" id="PTHR48085:SF5">
    <property type="entry name" value="CADMIUM_ZINC-TRANSPORTING ATPASE HMA4-RELATED"/>
    <property type="match status" value="1"/>
</dbReference>
<evidence type="ECO:0000256" key="6">
    <source>
        <dbReference type="SAM" id="Phobius"/>
    </source>
</evidence>
<evidence type="ECO:0000256" key="3">
    <source>
        <dbReference type="ARBA" id="ARBA00022692"/>
    </source>
</evidence>
<dbReference type="Gene3D" id="3.40.1110.10">
    <property type="entry name" value="Calcium-transporting ATPase, cytoplasmic domain N"/>
    <property type="match status" value="1"/>
</dbReference>
<organism evidence="8 9">
    <name type="scientific">Stephanodiscus triporus</name>
    <dbReference type="NCBI Taxonomy" id="2934178"/>
    <lineage>
        <taxon>Eukaryota</taxon>
        <taxon>Sar</taxon>
        <taxon>Stramenopiles</taxon>
        <taxon>Ochrophyta</taxon>
        <taxon>Bacillariophyta</taxon>
        <taxon>Coscinodiscophyceae</taxon>
        <taxon>Thalassiosirophycidae</taxon>
        <taxon>Stephanodiscales</taxon>
        <taxon>Stephanodiscaceae</taxon>
        <taxon>Stephanodiscus</taxon>
    </lineage>
</organism>
<evidence type="ECO:0000256" key="5">
    <source>
        <dbReference type="ARBA" id="ARBA00023136"/>
    </source>
</evidence>
<evidence type="ECO:0000313" key="9">
    <source>
        <dbReference type="Proteomes" id="UP001530315"/>
    </source>
</evidence>
<comment type="similarity">
    <text evidence="2">Belongs to the cation transport ATPase (P-type) (TC 3.A.3) family. Type IB subfamily.</text>
</comment>
<keyword evidence="5 6" id="KW-0472">Membrane</keyword>
<dbReference type="InterPro" id="IPR051014">
    <property type="entry name" value="Cation_Transport_ATPase_IB"/>
</dbReference>
<evidence type="ECO:0000259" key="7">
    <source>
        <dbReference type="Pfam" id="PF00122"/>
    </source>
</evidence>
<dbReference type="AlphaFoldDB" id="A0ABD3MI48"/>
<comment type="subcellular location">
    <subcellularLocation>
        <location evidence="1">Membrane</location>
    </subcellularLocation>
</comment>
<accession>A0ABD3MI48</accession>
<proteinExistence type="inferred from homology"/>
<dbReference type="FunFam" id="2.70.150.10:FF:000002">
    <property type="entry name" value="Copper-transporting ATPase 1, putative"/>
    <property type="match status" value="1"/>
</dbReference>
<evidence type="ECO:0000256" key="1">
    <source>
        <dbReference type="ARBA" id="ARBA00004370"/>
    </source>
</evidence>
<dbReference type="InterPro" id="IPR023214">
    <property type="entry name" value="HAD_sf"/>
</dbReference>
<dbReference type="InterPro" id="IPR001757">
    <property type="entry name" value="P_typ_ATPase"/>
</dbReference>
<dbReference type="PRINTS" id="PR00119">
    <property type="entry name" value="CATATPASE"/>
</dbReference>
<dbReference type="Proteomes" id="UP001530315">
    <property type="component" value="Unassembled WGS sequence"/>
</dbReference>
<protein>
    <recommendedName>
        <fullName evidence="7">P-type ATPase A domain-containing protein</fullName>
    </recommendedName>
</protein>
<keyword evidence="4 6" id="KW-1133">Transmembrane helix</keyword>
<name>A0ABD3MI48_9STRA</name>
<dbReference type="SUPFAM" id="SSF81665">
    <property type="entry name" value="Calcium ATPase, transmembrane domain M"/>
    <property type="match status" value="1"/>
</dbReference>
<sequence>MAGRSQINLHFFKEHVEPFHFLDVLSGLFELESNQVHAARVVINEPSSRVGRSQFFAKEICCASEIPQVEAILRLSKGVLEISVNPTCMLIMMLIAIADALSKQGFRRGHERRCSNTVESACRYPYGCSCDILFAISKGLEQSATSRARNALSDIICRQPEYANVLNPVTNDIVVLPANSVAVGTTVSVRTGDKIPCDGEVIEGTSTVDESSLTGESMPITKSTGMKVSGGTINSGNTQLVIRTTATSNNSAVARLIRLLEEAQLNRSETEKMVDSFAKVYTPIVVLAAFFMCTVPWAFGAEIGRVWVHNGLVTIVLACPCALIISTPVTYVAGLAAVAQKGVVCKGGQHLEGLGRVKSIFFDKTGTLSQGIFALLHFEVVDGARSREEVFGYLALMEAPAAHPLSDAIVKGAANEQVDIPKLKTQNHTLLPGEGITATVLGVKIHVGNKKLFSRHVCMIRCQNA</sequence>
<dbReference type="InterPro" id="IPR023298">
    <property type="entry name" value="ATPase_P-typ_TM_dom_sf"/>
</dbReference>
<dbReference type="GO" id="GO:0016020">
    <property type="term" value="C:membrane"/>
    <property type="evidence" value="ECO:0007669"/>
    <property type="project" value="UniProtKB-SubCell"/>
</dbReference>
<dbReference type="InterPro" id="IPR008250">
    <property type="entry name" value="ATPase_P-typ_transduc_dom_A_sf"/>
</dbReference>
<dbReference type="SUPFAM" id="SSF81653">
    <property type="entry name" value="Calcium ATPase, transduction domain A"/>
    <property type="match status" value="1"/>
</dbReference>
<gene>
    <name evidence="8" type="ORF">ACHAW5_003912</name>
</gene>
<keyword evidence="3 6" id="KW-0812">Transmembrane</keyword>
<dbReference type="PANTHER" id="PTHR48085">
    <property type="entry name" value="CADMIUM/ZINC-TRANSPORTING ATPASE HMA2-RELATED"/>
    <property type="match status" value="1"/>
</dbReference>
<evidence type="ECO:0000256" key="4">
    <source>
        <dbReference type="ARBA" id="ARBA00022989"/>
    </source>
</evidence>
<keyword evidence="9" id="KW-1185">Reference proteome</keyword>
<feature type="domain" description="P-type ATPase A" evidence="7">
    <location>
        <begin position="160"/>
        <end position="261"/>
    </location>
</feature>
<dbReference type="InterPro" id="IPR023299">
    <property type="entry name" value="ATPase_P-typ_cyto_dom_N"/>
</dbReference>